<dbReference type="InterPro" id="IPR049059">
    <property type="entry name" value="NAD_Glu_DH_HM1"/>
</dbReference>
<dbReference type="Pfam" id="PF21079">
    <property type="entry name" value="GDH_HM2"/>
    <property type="match status" value="1"/>
</dbReference>
<comment type="caution">
    <text evidence="7">The sequence shown here is derived from an EMBL/GenBank/DDBJ whole genome shotgun (WGS) entry which is preliminary data.</text>
</comment>
<keyword evidence="1" id="KW-0560">Oxidoreductase</keyword>
<evidence type="ECO:0000259" key="2">
    <source>
        <dbReference type="Pfam" id="PF05088"/>
    </source>
</evidence>
<feature type="domain" description="NAD-glutamate dehydrogenase ACT3" evidence="6">
    <location>
        <begin position="555"/>
        <end position="631"/>
    </location>
</feature>
<dbReference type="Pfam" id="PF21078">
    <property type="entry name" value="GDH_HM3"/>
    <property type="match status" value="1"/>
</dbReference>
<dbReference type="InterPro" id="IPR028971">
    <property type="entry name" value="NAD-GDH_cat"/>
</dbReference>
<dbReference type="InterPro" id="IPR049062">
    <property type="entry name" value="NAD_Glu_DH_ACT2"/>
</dbReference>
<dbReference type="InterPro" id="IPR036291">
    <property type="entry name" value="NAD(P)-bd_dom_sf"/>
</dbReference>
<evidence type="ECO:0000313" key="7">
    <source>
        <dbReference type="EMBL" id="GMG88312.1"/>
    </source>
</evidence>
<dbReference type="InterPro" id="IPR049064">
    <property type="entry name" value="NAD_Glu_DH_ACT3"/>
</dbReference>
<dbReference type="RefSeq" id="WP_285764918.1">
    <property type="nucleotide sequence ID" value="NZ_BSYJ01000005.1"/>
</dbReference>
<evidence type="ECO:0000259" key="3">
    <source>
        <dbReference type="Pfam" id="PF21074"/>
    </source>
</evidence>
<feature type="domain" description="NAD-glutamate dehydrogenase catalytic" evidence="2">
    <location>
        <begin position="734"/>
        <end position="1228"/>
    </location>
</feature>
<protein>
    <submittedName>
        <fullName evidence="7">NAD-glutamate dehydrogenase GdhB</fullName>
    </submittedName>
</protein>
<feature type="domain" description="NAD-specific glutamate dehydrogenase C-terminal" evidence="3">
    <location>
        <begin position="1273"/>
        <end position="1611"/>
    </location>
</feature>
<organism evidence="7 8">
    <name type="scientific">Biformimicrobium ophioploci</name>
    <dbReference type="NCBI Taxonomy" id="3036711"/>
    <lineage>
        <taxon>Bacteria</taxon>
        <taxon>Pseudomonadati</taxon>
        <taxon>Pseudomonadota</taxon>
        <taxon>Gammaproteobacteria</taxon>
        <taxon>Cellvibrionales</taxon>
        <taxon>Microbulbiferaceae</taxon>
        <taxon>Biformimicrobium</taxon>
    </lineage>
</organism>
<dbReference type="Pfam" id="PF21076">
    <property type="entry name" value="GDH_ACT2"/>
    <property type="match status" value="1"/>
</dbReference>
<dbReference type="PANTHER" id="PTHR43403:SF1">
    <property type="entry name" value="NAD-SPECIFIC GLUTAMATE DEHYDROGENASE"/>
    <property type="match status" value="1"/>
</dbReference>
<dbReference type="Pfam" id="PF21074">
    <property type="entry name" value="GDH_C"/>
    <property type="match status" value="1"/>
</dbReference>
<dbReference type="Pfam" id="PF21073">
    <property type="entry name" value="GDH_HM1"/>
    <property type="match status" value="1"/>
</dbReference>
<dbReference type="Proteomes" id="UP001224392">
    <property type="component" value="Unassembled WGS sequence"/>
</dbReference>
<dbReference type="PANTHER" id="PTHR43403">
    <property type="entry name" value="NAD-SPECIFIC GLUTAMATE DEHYDROGENASE"/>
    <property type="match status" value="1"/>
</dbReference>
<dbReference type="InterPro" id="IPR046346">
    <property type="entry name" value="Aminoacid_DH-like_N_sf"/>
</dbReference>
<dbReference type="SUPFAM" id="SSF51735">
    <property type="entry name" value="NAD(P)-binding Rossmann-fold domains"/>
    <property type="match status" value="1"/>
</dbReference>
<dbReference type="EMBL" id="BSYJ01000005">
    <property type="protein sequence ID" value="GMG88312.1"/>
    <property type="molecule type" value="Genomic_DNA"/>
</dbReference>
<feature type="domain" description="NAD-glutamate dehydrogenase N-terminal ACT1" evidence="4">
    <location>
        <begin position="34"/>
        <end position="181"/>
    </location>
</feature>
<feature type="domain" description="NAD-glutamate dehydrogenase ACT2" evidence="5">
    <location>
        <begin position="410"/>
        <end position="499"/>
    </location>
</feature>
<dbReference type="InterPro" id="IPR024727">
    <property type="entry name" value="NAD_Glu_DH_N_ACT1"/>
</dbReference>
<dbReference type="Pfam" id="PF21075">
    <property type="entry name" value="GDH_ACT1"/>
    <property type="match status" value="1"/>
</dbReference>
<dbReference type="SUPFAM" id="SSF53223">
    <property type="entry name" value="Aminoacid dehydrogenase-like, N-terminal domain"/>
    <property type="match status" value="1"/>
</dbReference>
<evidence type="ECO:0000259" key="4">
    <source>
        <dbReference type="Pfam" id="PF21075"/>
    </source>
</evidence>
<gene>
    <name evidence="7" type="primary">gdhB</name>
    <name evidence="7" type="ORF">MNKW57_26330</name>
</gene>
<evidence type="ECO:0000256" key="1">
    <source>
        <dbReference type="ARBA" id="ARBA00023002"/>
    </source>
</evidence>
<sequence length="1629" mass="183377">MAMVDTESRDAFIDQITSYIRTKLGESAEPVVEFARQFFDQYALEDLAGRRVADVYGCVYSWWDFIQKRDPDRPKVKVYNPNLEQDGWECSHTIVGVLQRDMPFLVDSVRMEVNRRDIMLHSIKSTRLQVLRDGNGQLRTLTPKPAHPGLANDHDPNEALIYLEINLDTNSANCADLAKTLVQVLGDVELVVDGYLPMLDLCAALEDELRAGVSKQEANLDEACDFLQWMRDGNFTFLGYREYDFCDKSGKRVLCENEERRLGVFKTLKVPAESMPEGNFSAGKQRFYQGPNYLAFGKSWVKSRVHRDAYSDYVIVKRYNAEGEVIGESAFLGLYTSPVYTESPMSIPIIRRKLASILEYSGLEPMSHDGKALRRILDTFPRDELFQSSTHELFDTVMGVLSINERRQVRLFMRRDPFGKFASAIVYVPRDIFSTRIRLQISRVLGDALGAEDWDFTTYFSESVLARCHIVFKLAPDASPDYDIARLEAQIVNITRSWEDQLLETLTERHGEETGSRLFHEYGNAFPAGYREDFDARVAVNDIAFIRELGPDNKVAMSFYQPIGAGPRNMRFKVFNWGGGLTLSDVIPVLEHLGLKVLGESPYRMRCASGEDIWLHDFNLEFGLSTKVDAQASKGLFQDAFGAIWNGVAESDGFNRLVLAARLNWREVAMLRVYARYLKQTKFSSSQSFIAMTLANHVEITRNLVALFRGLFDPRIASGTESDSVRIERLTKKIYDGLETVDNLNEDQVIRRYLNLILATLRTNCFQLDADGEPKDYISVKFAPKKIPGLPKPAPEYEIFVYSPRVEGVHLRGGKVARGGLRWSDRLEDYRTEVLGLVKAQNVKNAVIVPSGAKGGFVMRRPPQDDSREAFMAEGIACYKTFIRGLLDVTDNLVSGELVAPDRVIRRDGDDPYLVVAADKGTATFSDIANEIAGEYGFWLGDAFASGGSNGYDHKKMGITARGAWVSVQRHFRELGTDIQSEHFSVIGIGDMAGDVFGNGMLLSEHICLVGAFNHMHIFVDPTPDAASSFAERQRLFALPRSSWADYDQSLISAGGGIFERRAKSIRISPEMKNAFGIEENQLTPNELISAMLKSEVDLIWNGGIGTYVKARGESNASVGDKANDVLRVNGADLRCKVFGEGGNLGMTQRGRIEFSLVGGRCNTDFIDNSAGVDCSDHEVNIKILLNQLVSDGDLTNKQRNILLEEMTEDVAELVLKNNYLQTQALSVAEFMLGNRIDEYRRLMIALENEGRLDRSLEFLPDNEQIMERVARGQSLTRPELAVLIAYVKVKLKDELARSQVISQPSFVSAVETAFPKVMRQRYSEQLYSHRLQREIVSTQVANDMVNNMGITFYHRINEATGADINTIASAYMTARDVYGVARFREGVHALDHQVPSELQTELLNTMISRVRRATRWFIRNRRGDIDPAVEVEFFQSALRRVINALPDVLIGEPQRDWEDRYQALVAAQVPSEMAMLAAAPPYLYSALSIAESSRDSGWEVEDVARAHFLTADLLQLHWFGSQITDITTENFWHSQAKETCMDDLDNQMRTLSCNLMRLAGDADMELEAAIQAWADQQQLLINRWSAILAELKSVTGGDFAMFTVALRELQYLVNATSDMESLQVPVEE</sequence>
<evidence type="ECO:0000259" key="6">
    <source>
        <dbReference type="Pfam" id="PF21077"/>
    </source>
</evidence>
<accession>A0ABQ6M209</accession>
<reference evidence="7 8" key="1">
    <citation type="submission" date="2023-04" db="EMBL/GenBank/DDBJ databases">
        <title>Marinobulbifer ophiurae gen. nov., sp. Nov., isolate from tissue of brittle star Ophioplocus japonicus.</title>
        <authorList>
            <person name="Kawano K."/>
            <person name="Sawayama S."/>
            <person name="Nakagawa S."/>
        </authorList>
    </citation>
    <scope>NUCLEOTIDE SEQUENCE [LARGE SCALE GENOMIC DNA]</scope>
    <source>
        <strain evidence="7 8">NKW57</strain>
    </source>
</reference>
<dbReference type="InterPro" id="IPR049058">
    <property type="entry name" value="NAD_Glu_DH_HM2"/>
</dbReference>
<dbReference type="Pfam" id="PF21077">
    <property type="entry name" value="GDH_ACT3"/>
    <property type="match status" value="1"/>
</dbReference>
<dbReference type="InterPro" id="IPR049056">
    <property type="entry name" value="NAD_Glu_DH_HM3"/>
</dbReference>
<dbReference type="PIRSF" id="PIRSF036761">
    <property type="entry name" value="GDH_Mll4104"/>
    <property type="match status" value="1"/>
</dbReference>
<name>A0ABQ6M209_9GAMM</name>
<keyword evidence="8" id="KW-1185">Reference proteome</keyword>
<dbReference type="Pfam" id="PF05088">
    <property type="entry name" value="Bac_GDH_CD"/>
    <property type="match status" value="1"/>
</dbReference>
<proteinExistence type="predicted"/>
<dbReference type="InterPro" id="IPR048381">
    <property type="entry name" value="GDH_C"/>
</dbReference>
<dbReference type="InterPro" id="IPR007780">
    <property type="entry name" value="NAD_Glu_DH_bac"/>
</dbReference>
<evidence type="ECO:0000259" key="5">
    <source>
        <dbReference type="Pfam" id="PF21076"/>
    </source>
</evidence>
<evidence type="ECO:0000313" key="8">
    <source>
        <dbReference type="Proteomes" id="UP001224392"/>
    </source>
</evidence>